<evidence type="ECO:0000259" key="2">
    <source>
        <dbReference type="Pfam" id="PF13439"/>
    </source>
</evidence>
<dbReference type="Gene3D" id="3.40.50.2000">
    <property type="entry name" value="Glycogen Phosphorylase B"/>
    <property type="match status" value="2"/>
</dbReference>
<reference evidence="3" key="1">
    <citation type="submission" date="2022-01" db="EMBL/GenBank/DDBJ databases">
        <authorList>
            <person name="Jo J.-H."/>
            <person name="Im W.-T."/>
        </authorList>
    </citation>
    <scope>NUCLEOTIDE SEQUENCE</scope>
    <source>
        <strain evidence="3">NA20</strain>
    </source>
</reference>
<dbReference type="InterPro" id="IPR028098">
    <property type="entry name" value="Glyco_trans_4-like_N"/>
</dbReference>
<dbReference type="Pfam" id="PF13439">
    <property type="entry name" value="Glyco_transf_4"/>
    <property type="match status" value="1"/>
</dbReference>
<accession>A0ABS9KNS6</accession>
<proteinExistence type="predicted"/>
<gene>
    <name evidence="3" type="ORF">LZZ85_06810</name>
</gene>
<feature type="domain" description="Glycosyltransferase subfamily 4-like N-terminal" evidence="2">
    <location>
        <begin position="12"/>
        <end position="183"/>
    </location>
</feature>
<dbReference type="RefSeq" id="WP_237869973.1">
    <property type="nucleotide sequence ID" value="NZ_JAKLTR010000003.1"/>
</dbReference>
<dbReference type="PANTHER" id="PTHR12526">
    <property type="entry name" value="GLYCOSYLTRANSFERASE"/>
    <property type="match status" value="1"/>
</dbReference>
<sequence>MKILFAQKMNGVSGSELYLLQILPELKARGYDVEMLCFYPVHGHRNKTFVSHLADYGVKTHEIYGHKSVSPLLVRKVATLIKDNKYDLVQANLVHADFLMAMVKTFLHRKMKLVSVKHGFSPAYMAVHGYDFRFLKKDAFYWIERIAGRAIDFNVTISKGLYNVFLEGNIVKPTRLRNIYYGLTLSPPVHENTSAQIPDYPYVLITGRLVGFKGHEYLIRSWKKVKETRPDLRLVIAGDGPLRNKLEQLSKENDLEDVVVFMGHVPNPHSLMENCQFTVVTSIWEGFGLILLESWLHRKPIVAFNVPAMNEVIEDGVSGLLVPLKDEDRLAEKILQLAQDKHAIHEYGEAGYKRLTGFFNLKRMTDEMEGVYKAMHENKAVPLT</sequence>
<feature type="domain" description="Glycosyl transferase family 1" evidence="1">
    <location>
        <begin position="198"/>
        <end position="354"/>
    </location>
</feature>
<dbReference type="Proteomes" id="UP001165367">
    <property type="component" value="Unassembled WGS sequence"/>
</dbReference>
<organism evidence="3 4">
    <name type="scientific">Terrimonas ginsenosidimutans</name>
    <dbReference type="NCBI Taxonomy" id="2908004"/>
    <lineage>
        <taxon>Bacteria</taxon>
        <taxon>Pseudomonadati</taxon>
        <taxon>Bacteroidota</taxon>
        <taxon>Chitinophagia</taxon>
        <taxon>Chitinophagales</taxon>
        <taxon>Chitinophagaceae</taxon>
        <taxon>Terrimonas</taxon>
    </lineage>
</organism>
<comment type="caution">
    <text evidence="3">The sequence shown here is derived from an EMBL/GenBank/DDBJ whole genome shotgun (WGS) entry which is preliminary data.</text>
</comment>
<dbReference type="EC" id="2.4.-.-" evidence="3"/>
<protein>
    <submittedName>
        <fullName evidence="3">Glycosyltransferase</fullName>
        <ecNumber evidence="3">2.4.-.-</ecNumber>
    </submittedName>
</protein>
<dbReference type="SUPFAM" id="SSF53756">
    <property type="entry name" value="UDP-Glycosyltransferase/glycogen phosphorylase"/>
    <property type="match status" value="1"/>
</dbReference>
<dbReference type="GO" id="GO:0016757">
    <property type="term" value="F:glycosyltransferase activity"/>
    <property type="evidence" value="ECO:0007669"/>
    <property type="project" value="UniProtKB-KW"/>
</dbReference>
<dbReference type="Pfam" id="PF00534">
    <property type="entry name" value="Glycos_transf_1"/>
    <property type="match status" value="1"/>
</dbReference>
<keyword evidence="3" id="KW-0808">Transferase</keyword>
<dbReference type="InterPro" id="IPR001296">
    <property type="entry name" value="Glyco_trans_1"/>
</dbReference>
<evidence type="ECO:0000313" key="4">
    <source>
        <dbReference type="Proteomes" id="UP001165367"/>
    </source>
</evidence>
<name>A0ABS9KNS6_9BACT</name>
<dbReference type="EMBL" id="JAKLTR010000003">
    <property type="protein sequence ID" value="MCG2613983.1"/>
    <property type="molecule type" value="Genomic_DNA"/>
</dbReference>
<keyword evidence="4" id="KW-1185">Reference proteome</keyword>
<keyword evidence="3" id="KW-0328">Glycosyltransferase</keyword>
<evidence type="ECO:0000259" key="1">
    <source>
        <dbReference type="Pfam" id="PF00534"/>
    </source>
</evidence>
<evidence type="ECO:0000313" key="3">
    <source>
        <dbReference type="EMBL" id="MCG2613983.1"/>
    </source>
</evidence>